<evidence type="ECO:0000313" key="10">
    <source>
        <dbReference type="Proteomes" id="UP000663852"/>
    </source>
</evidence>
<evidence type="ECO:0000313" key="9">
    <source>
        <dbReference type="EMBL" id="CAF0721610.1"/>
    </source>
</evidence>
<keyword evidence="4" id="KW-1003">Cell membrane</keyword>
<keyword evidence="5 8" id="KW-0812">Transmembrane</keyword>
<dbReference type="GO" id="GO:0005886">
    <property type="term" value="C:plasma membrane"/>
    <property type="evidence" value="ECO:0007669"/>
    <property type="project" value="UniProtKB-SubCell"/>
</dbReference>
<dbReference type="InterPro" id="IPR045863">
    <property type="entry name" value="CorA_TM1_TM2"/>
</dbReference>
<evidence type="ECO:0000256" key="4">
    <source>
        <dbReference type="ARBA" id="ARBA00022475"/>
    </source>
</evidence>
<dbReference type="PANTHER" id="PTHR46494:SF1">
    <property type="entry name" value="CORA FAMILY METAL ION TRANSPORTER (EUROFUNG)"/>
    <property type="match status" value="1"/>
</dbReference>
<dbReference type="GO" id="GO:0000287">
    <property type="term" value="F:magnesium ion binding"/>
    <property type="evidence" value="ECO:0007669"/>
    <property type="project" value="TreeGrafter"/>
</dbReference>
<keyword evidence="7 8" id="KW-0472">Membrane</keyword>
<dbReference type="GO" id="GO:0015087">
    <property type="term" value="F:cobalt ion transmembrane transporter activity"/>
    <property type="evidence" value="ECO:0007669"/>
    <property type="project" value="TreeGrafter"/>
</dbReference>
<name>A0A813MGH5_ADIRI</name>
<evidence type="ECO:0000256" key="2">
    <source>
        <dbReference type="ARBA" id="ARBA00009765"/>
    </source>
</evidence>
<evidence type="ECO:0000256" key="6">
    <source>
        <dbReference type="ARBA" id="ARBA00022989"/>
    </source>
</evidence>
<dbReference type="PANTHER" id="PTHR46494">
    <property type="entry name" value="CORA FAMILY METAL ION TRANSPORTER (EUROFUNG)"/>
    <property type="match status" value="1"/>
</dbReference>
<comment type="similarity">
    <text evidence="2">Belongs to the CorA metal ion transporter (MIT) (TC 1.A.35) family.</text>
</comment>
<dbReference type="Proteomes" id="UP000663852">
    <property type="component" value="Unassembled WGS sequence"/>
</dbReference>
<dbReference type="InterPro" id="IPR002523">
    <property type="entry name" value="MgTranspt_CorA/ZnTranspt_ZntB"/>
</dbReference>
<dbReference type="InterPro" id="IPR045861">
    <property type="entry name" value="CorA_cytoplasmic_dom"/>
</dbReference>
<feature type="transmembrane region" description="Helical" evidence="8">
    <location>
        <begin position="389"/>
        <end position="409"/>
    </location>
</feature>
<dbReference type="SUPFAM" id="SSF144083">
    <property type="entry name" value="Magnesium transport protein CorA, transmembrane region"/>
    <property type="match status" value="1"/>
</dbReference>
<evidence type="ECO:0000256" key="7">
    <source>
        <dbReference type="ARBA" id="ARBA00023136"/>
    </source>
</evidence>
<dbReference type="GO" id="GO:0015095">
    <property type="term" value="F:magnesium ion transmembrane transporter activity"/>
    <property type="evidence" value="ECO:0007669"/>
    <property type="project" value="TreeGrafter"/>
</dbReference>
<dbReference type="AlphaFoldDB" id="A0A813MGH5"/>
<accession>A0A813MGH5</accession>
<dbReference type="Pfam" id="PF01544">
    <property type="entry name" value="CorA"/>
    <property type="match status" value="2"/>
</dbReference>
<proteinExistence type="inferred from homology"/>
<comment type="subcellular location">
    <subcellularLocation>
        <location evidence="1">Cell membrane</location>
        <topology evidence="1">Multi-pass membrane protein</topology>
    </subcellularLocation>
</comment>
<dbReference type="Gene3D" id="3.30.460.20">
    <property type="entry name" value="CorA soluble domain-like"/>
    <property type="match status" value="1"/>
</dbReference>
<evidence type="ECO:0000256" key="8">
    <source>
        <dbReference type="SAM" id="Phobius"/>
    </source>
</evidence>
<dbReference type="OrthoDB" id="29879at2759"/>
<evidence type="ECO:0000256" key="5">
    <source>
        <dbReference type="ARBA" id="ARBA00022692"/>
    </source>
</evidence>
<reference evidence="9" key="1">
    <citation type="submission" date="2021-02" db="EMBL/GenBank/DDBJ databases">
        <authorList>
            <person name="Nowell W R."/>
        </authorList>
    </citation>
    <scope>NUCLEOTIDE SEQUENCE</scope>
</reference>
<dbReference type="SUPFAM" id="SSF143865">
    <property type="entry name" value="CorA soluble domain-like"/>
    <property type="match status" value="1"/>
</dbReference>
<keyword evidence="6 8" id="KW-1133">Transmembrane helix</keyword>
<gene>
    <name evidence="9" type="ORF">EDS130_LOCUS303</name>
</gene>
<dbReference type="GO" id="GO:0050897">
    <property type="term" value="F:cobalt ion binding"/>
    <property type="evidence" value="ECO:0007669"/>
    <property type="project" value="TreeGrafter"/>
</dbReference>
<evidence type="ECO:0000256" key="1">
    <source>
        <dbReference type="ARBA" id="ARBA00004651"/>
    </source>
</evidence>
<comment type="caution">
    <text evidence="9">The sequence shown here is derived from an EMBL/GenBank/DDBJ whole genome shotgun (WGS) entry which is preliminary data.</text>
</comment>
<dbReference type="Gene3D" id="1.20.58.340">
    <property type="entry name" value="Magnesium transport protein CorA, transmembrane region"/>
    <property type="match status" value="2"/>
</dbReference>
<keyword evidence="3" id="KW-0813">Transport</keyword>
<protein>
    <submittedName>
        <fullName evidence="9">Uncharacterized protein</fullName>
    </submittedName>
</protein>
<feature type="transmembrane region" description="Helical" evidence="8">
    <location>
        <begin position="357"/>
        <end position="377"/>
    </location>
</feature>
<organism evidence="9 10">
    <name type="scientific">Adineta ricciae</name>
    <name type="common">Rotifer</name>
    <dbReference type="NCBI Taxonomy" id="249248"/>
    <lineage>
        <taxon>Eukaryota</taxon>
        <taxon>Metazoa</taxon>
        <taxon>Spiralia</taxon>
        <taxon>Gnathifera</taxon>
        <taxon>Rotifera</taxon>
        <taxon>Eurotatoria</taxon>
        <taxon>Bdelloidea</taxon>
        <taxon>Adinetida</taxon>
        <taxon>Adinetidae</taxon>
        <taxon>Adineta</taxon>
    </lineage>
</organism>
<dbReference type="EMBL" id="CAJNOJ010000001">
    <property type="protein sequence ID" value="CAF0721610.1"/>
    <property type="molecule type" value="Genomic_DNA"/>
</dbReference>
<sequence length="415" mass="49519">MTGNDFVEFIIYIYDDQSYQEQHFQSVDDLLRLLNDQTDKTKACWIEVINRSDIELPASIKTLCEYFHIHPLTIEDITTITPNMKLDLFHDQPILYLLIQIISWNDKHVEQQQLSLYLKYFENILITFQNRPTHANDLFDEIRNRLRRQRIHPGDESFFSSHSRLKQMHVDYLFYCLLDAIIAKYMDVLEDIAIHVDHFDEQLMTSKRSLSLDTFYRIYRVRHDLLHLRILFNRLKETISRLQRTNSNTIACRRTDNTYRLHLNHRLVRRPNPNFRLSPQTSFTHLSELADNSNSPSPRLRRPSIVFNEYIYMYLNDLQDHINQSIDTVEIQRESVAALISLWINLNNNGTQEILKLLMLITVLFMPCILLTALSSTNYQVQPQLQYEYGYYIVLTFLATIIASMVTWYKLKRWI</sequence>
<evidence type="ECO:0000256" key="3">
    <source>
        <dbReference type="ARBA" id="ARBA00022448"/>
    </source>
</evidence>